<proteinExistence type="predicted"/>
<name>A0A5E4YU07_9BURK</name>
<keyword evidence="2" id="KW-1185">Reference proteome</keyword>
<dbReference type="EMBL" id="CABPSM010000020">
    <property type="protein sequence ID" value="VVE52329.1"/>
    <property type="molecule type" value="Genomic_DNA"/>
</dbReference>
<reference evidence="1 2" key="1">
    <citation type="submission" date="2019-08" db="EMBL/GenBank/DDBJ databases">
        <authorList>
            <person name="Peeters C."/>
        </authorList>
    </citation>
    <scope>NUCLEOTIDE SEQUENCE [LARGE SCALE GENOMIC DNA]</scope>
    <source>
        <strain evidence="1 2">LMG 31112</strain>
    </source>
</reference>
<accession>A0A5E4YU07</accession>
<dbReference type="RefSeq" id="WP_174995859.1">
    <property type="nucleotide sequence ID" value="NZ_CABPSM010000020.1"/>
</dbReference>
<dbReference type="AlphaFoldDB" id="A0A5E4YU07"/>
<organism evidence="1 2">
    <name type="scientific">Pandoraea horticolens</name>
    <dbReference type="NCBI Taxonomy" id="2508298"/>
    <lineage>
        <taxon>Bacteria</taxon>
        <taxon>Pseudomonadati</taxon>
        <taxon>Pseudomonadota</taxon>
        <taxon>Betaproteobacteria</taxon>
        <taxon>Burkholderiales</taxon>
        <taxon>Burkholderiaceae</taxon>
        <taxon>Pandoraea</taxon>
    </lineage>
</organism>
<protein>
    <submittedName>
        <fullName evidence="1">Uncharacterized protein</fullName>
    </submittedName>
</protein>
<dbReference type="Proteomes" id="UP000343317">
    <property type="component" value="Unassembled WGS sequence"/>
</dbReference>
<evidence type="ECO:0000313" key="2">
    <source>
        <dbReference type="Proteomes" id="UP000343317"/>
    </source>
</evidence>
<gene>
    <name evidence="1" type="ORF">PHO31112_04776</name>
</gene>
<sequence>MTNRATHSLEVMCGLWALVRKLGVRGVTASRRHGTVVTWGGAVTWGRWQVVGIAP</sequence>
<evidence type="ECO:0000313" key="1">
    <source>
        <dbReference type="EMBL" id="VVE52329.1"/>
    </source>
</evidence>